<evidence type="ECO:0000313" key="1">
    <source>
        <dbReference type="EMBL" id="CCA45103.1"/>
    </source>
</evidence>
<accession>I4E6Y5</accession>
<dbReference type="AlphaFoldDB" id="I4E6Y5"/>
<name>I4E6Y5_NEIME</name>
<protein>
    <submittedName>
        <fullName evidence="1">Uncharacterized protein</fullName>
    </submittedName>
</protein>
<sequence length="32" mass="4047">MGKIWNTYMMNMEIQRQIEEQQIKKMKLFQVK</sequence>
<organism evidence="1">
    <name type="scientific">Neisseria meningitidis alpha522</name>
    <dbReference type="NCBI Taxonomy" id="996307"/>
    <lineage>
        <taxon>Bacteria</taxon>
        <taxon>Pseudomonadati</taxon>
        <taxon>Pseudomonadota</taxon>
        <taxon>Betaproteobacteria</taxon>
        <taxon>Neisseriales</taxon>
        <taxon>Neisseriaceae</taxon>
        <taxon>Neisseria</taxon>
    </lineage>
</organism>
<dbReference type="EMBL" id="FR845715">
    <property type="protein sequence ID" value="CCA45103.1"/>
    <property type="molecule type" value="Genomic_DNA"/>
</dbReference>
<reference evidence="1" key="1">
    <citation type="submission" date="2011-03" db="EMBL/GenBank/DDBJ databases">
        <title>Draft genome of Neisseria meningitidis strain alpha522.</title>
        <authorList>
            <person name="Schoen C."/>
            <person name="Blom J."/>
        </authorList>
    </citation>
    <scope>NUCLEOTIDE SEQUENCE</scope>
    <source>
        <strain evidence="1">Alpha522</strain>
    </source>
</reference>
<gene>
    <name evidence="1" type="ORF">NMALPHA522_1562</name>
</gene>
<proteinExistence type="predicted"/>